<name>A0A081NZP9_9BACL</name>
<keyword evidence="4" id="KW-0808">Transferase</keyword>
<dbReference type="Pfam" id="PF00358">
    <property type="entry name" value="PTS_EIIA_1"/>
    <property type="match status" value="1"/>
</dbReference>
<dbReference type="InterPro" id="IPR011055">
    <property type="entry name" value="Dup_hybrid_motif"/>
</dbReference>
<evidence type="ECO:0000259" key="7">
    <source>
        <dbReference type="PROSITE" id="PS51093"/>
    </source>
</evidence>
<dbReference type="GO" id="GO:0016301">
    <property type="term" value="F:kinase activity"/>
    <property type="evidence" value="ECO:0007669"/>
    <property type="project" value="UniProtKB-KW"/>
</dbReference>
<protein>
    <submittedName>
        <fullName evidence="8">PTS glucose transporter subunit IIA</fullName>
    </submittedName>
</protein>
<evidence type="ECO:0000256" key="6">
    <source>
        <dbReference type="ARBA" id="ARBA00022777"/>
    </source>
</evidence>
<comment type="subcellular location">
    <subcellularLocation>
        <location evidence="1">Cytoplasm</location>
    </subcellularLocation>
</comment>
<dbReference type="PANTHER" id="PTHR45008">
    <property type="entry name" value="PTS SYSTEM GLUCOSE-SPECIFIC EIIA COMPONENT"/>
    <property type="match status" value="1"/>
</dbReference>
<keyword evidence="9" id="KW-1185">Reference proteome</keyword>
<accession>A0A081NZP9</accession>
<dbReference type="InterPro" id="IPR001127">
    <property type="entry name" value="PTS_EIIA_1_perm"/>
</dbReference>
<feature type="domain" description="PTS EIIA type-1" evidence="7">
    <location>
        <begin position="33"/>
        <end position="137"/>
    </location>
</feature>
<dbReference type="RefSeq" id="WP_036686884.1">
    <property type="nucleotide sequence ID" value="NZ_FYEP01000005.1"/>
</dbReference>
<dbReference type="FunFam" id="2.70.70.10:FF:000001">
    <property type="entry name" value="PTS system glucose-specific IIA component"/>
    <property type="match status" value="1"/>
</dbReference>
<organism evidence="8 9">
    <name type="scientific">Paenibacillus tyrfis</name>
    <dbReference type="NCBI Taxonomy" id="1501230"/>
    <lineage>
        <taxon>Bacteria</taxon>
        <taxon>Bacillati</taxon>
        <taxon>Bacillota</taxon>
        <taxon>Bacilli</taxon>
        <taxon>Bacillales</taxon>
        <taxon>Paenibacillaceae</taxon>
        <taxon>Paenibacillus</taxon>
    </lineage>
</organism>
<comment type="caution">
    <text evidence="8">The sequence shown here is derived from an EMBL/GenBank/DDBJ whole genome shotgun (WGS) entry which is preliminary data.</text>
</comment>
<dbReference type="NCBIfam" id="TIGR00830">
    <property type="entry name" value="PTBA"/>
    <property type="match status" value="1"/>
</dbReference>
<dbReference type="SUPFAM" id="SSF51261">
    <property type="entry name" value="Duplicated hybrid motif"/>
    <property type="match status" value="1"/>
</dbReference>
<dbReference type="EMBL" id="JNVM01000018">
    <property type="protein sequence ID" value="KEQ23922.1"/>
    <property type="molecule type" value="Genomic_DNA"/>
</dbReference>
<evidence type="ECO:0000313" key="8">
    <source>
        <dbReference type="EMBL" id="KEQ23922.1"/>
    </source>
</evidence>
<sequence length="166" mass="17692">MFSKWLSNKTKTNLLEIASPITGKAVELEQVPDEAFAGKHMGEGVAIEPTEGKLIAPFDGTVAHRIDTNHALILEHESGVQLLVHIGINTVALRGEGFTSHVSTGDKVTAGQTLIEFDIERIKEAGYPLITPVIIANGEESVSAVEYRLGPVRAGDAGLLSAVLKK</sequence>
<dbReference type="InterPro" id="IPR050890">
    <property type="entry name" value="PTS_EIIA_component"/>
</dbReference>
<keyword evidence="5" id="KW-0598">Phosphotransferase system</keyword>
<dbReference type="eggNOG" id="COG2190">
    <property type="taxonomic scope" value="Bacteria"/>
</dbReference>
<dbReference type="GO" id="GO:0005737">
    <property type="term" value="C:cytoplasm"/>
    <property type="evidence" value="ECO:0007669"/>
    <property type="project" value="UniProtKB-SubCell"/>
</dbReference>
<dbReference type="Gene3D" id="2.70.70.10">
    <property type="entry name" value="Glucose Permease (Domain IIA)"/>
    <property type="match status" value="1"/>
</dbReference>
<dbReference type="GO" id="GO:0009401">
    <property type="term" value="P:phosphoenolpyruvate-dependent sugar phosphotransferase system"/>
    <property type="evidence" value="ECO:0007669"/>
    <property type="project" value="UniProtKB-KW"/>
</dbReference>
<proteinExistence type="predicted"/>
<dbReference type="PROSITE" id="PS51093">
    <property type="entry name" value="PTS_EIIA_TYPE_1"/>
    <property type="match status" value="1"/>
</dbReference>
<dbReference type="OrthoDB" id="92465at2"/>
<evidence type="ECO:0000256" key="4">
    <source>
        <dbReference type="ARBA" id="ARBA00022679"/>
    </source>
</evidence>
<evidence type="ECO:0000313" key="9">
    <source>
        <dbReference type="Proteomes" id="UP000028123"/>
    </source>
</evidence>
<evidence type="ECO:0000256" key="3">
    <source>
        <dbReference type="ARBA" id="ARBA00022597"/>
    </source>
</evidence>
<dbReference type="AlphaFoldDB" id="A0A081NZP9"/>
<dbReference type="PANTHER" id="PTHR45008:SF1">
    <property type="entry name" value="PTS SYSTEM GLUCOSE-SPECIFIC EIIA COMPONENT"/>
    <property type="match status" value="1"/>
</dbReference>
<reference evidence="8 9" key="1">
    <citation type="submission" date="2014-06" db="EMBL/GenBank/DDBJ databases">
        <title>Draft genome sequence of Paenibacillus sp. MSt1.</title>
        <authorList>
            <person name="Aw Y.K."/>
            <person name="Ong K.S."/>
            <person name="Gan H.M."/>
            <person name="Lee S.M."/>
        </authorList>
    </citation>
    <scope>NUCLEOTIDE SEQUENCE [LARGE SCALE GENOMIC DNA]</scope>
    <source>
        <strain evidence="8 9">MSt1</strain>
    </source>
</reference>
<keyword evidence="3 8" id="KW-0762">Sugar transport</keyword>
<keyword evidence="6" id="KW-0418">Kinase</keyword>
<keyword evidence="2" id="KW-0813">Transport</keyword>
<dbReference type="Proteomes" id="UP000028123">
    <property type="component" value="Unassembled WGS sequence"/>
</dbReference>
<dbReference type="PROSITE" id="PS00371">
    <property type="entry name" value="PTS_EIIA_TYPE_1_HIS"/>
    <property type="match status" value="1"/>
</dbReference>
<evidence type="ECO:0000256" key="2">
    <source>
        <dbReference type="ARBA" id="ARBA00022448"/>
    </source>
</evidence>
<evidence type="ECO:0000256" key="1">
    <source>
        <dbReference type="ARBA" id="ARBA00004496"/>
    </source>
</evidence>
<gene>
    <name evidence="8" type="ORF">ET33_11585</name>
</gene>
<evidence type="ECO:0000256" key="5">
    <source>
        <dbReference type="ARBA" id="ARBA00022683"/>
    </source>
</evidence>